<proteinExistence type="predicted"/>
<feature type="region of interest" description="Disordered" evidence="1">
    <location>
        <begin position="134"/>
        <end position="164"/>
    </location>
</feature>
<keyword evidence="3" id="KW-1185">Reference proteome</keyword>
<gene>
    <name evidence="2" type="ORF">LKMONMHP_3403</name>
</gene>
<protein>
    <recommendedName>
        <fullName evidence="4">Flagellar basal-body protein FlbY</fullName>
    </recommendedName>
</protein>
<accession>A0ABQ4TA24</accession>
<dbReference type="Proteomes" id="UP001055156">
    <property type="component" value="Unassembled WGS sequence"/>
</dbReference>
<comment type="caution">
    <text evidence="2">The sequence shown here is derived from an EMBL/GenBank/DDBJ whole genome shotgun (WGS) entry which is preliminary data.</text>
</comment>
<evidence type="ECO:0000313" key="2">
    <source>
        <dbReference type="EMBL" id="GJE28531.1"/>
    </source>
</evidence>
<dbReference type="EMBL" id="BPQV01000010">
    <property type="protein sequence ID" value="GJE28531.1"/>
    <property type="molecule type" value="Genomic_DNA"/>
</dbReference>
<organism evidence="2 3">
    <name type="scientific">Methylobacterium organophilum</name>
    <dbReference type="NCBI Taxonomy" id="410"/>
    <lineage>
        <taxon>Bacteria</taxon>
        <taxon>Pseudomonadati</taxon>
        <taxon>Pseudomonadota</taxon>
        <taxon>Alphaproteobacteria</taxon>
        <taxon>Hyphomicrobiales</taxon>
        <taxon>Methylobacteriaceae</taxon>
        <taxon>Methylobacterium</taxon>
    </lineage>
</organism>
<reference evidence="2" key="1">
    <citation type="journal article" date="2021" name="Front. Microbiol.">
        <title>Comprehensive Comparative Genomics and Phenotyping of Methylobacterium Species.</title>
        <authorList>
            <person name="Alessa O."/>
            <person name="Ogura Y."/>
            <person name="Fujitani Y."/>
            <person name="Takami H."/>
            <person name="Hayashi T."/>
            <person name="Sahin N."/>
            <person name="Tani A."/>
        </authorList>
    </citation>
    <scope>NUCLEOTIDE SEQUENCE</scope>
    <source>
        <strain evidence="2">NBRC 15689</strain>
    </source>
</reference>
<evidence type="ECO:0008006" key="4">
    <source>
        <dbReference type="Google" id="ProtNLM"/>
    </source>
</evidence>
<name>A0ABQ4TA24_METOR</name>
<sequence length="164" mass="17435">MAASDGRPETGPLRILDRATAEAFVADLTTTMRELEGVLVRESEGVRAGRLREALADSPRKTMLSAAYMTGLEAAKANAIALARFAPASIEALKSAHRRFMEVVETNQAVLATARSVSEGLVKTLAEEIGRTRTPTVYGKPSTAPSPYGRGPARNGPLVLSRSL</sequence>
<dbReference type="RefSeq" id="WP_238312474.1">
    <property type="nucleotide sequence ID" value="NZ_BPQV01000010.1"/>
</dbReference>
<evidence type="ECO:0000313" key="3">
    <source>
        <dbReference type="Proteomes" id="UP001055156"/>
    </source>
</evidence>
<reference evidence="2" key="2">
    <citation type="submission" date="2021-08" db="EMBL/GenBank/DDBJ databases">
        <authorList>
            <person name="Tani A."/>
            <person name="Ola A."/>
            <person name="Ogura Y."/>
            <person name="Katsura K."/>
            <person name="Hayashi T."/>
        </authorList>
    </citation>
    <scope>NUCLEOTIDE SEQUENCE</scope>
    <source>
        <strain evidence="2">NBRC 15689</strain>
    </source>
</reference>
<evidence type="ECO:0000256" key="1">
    <source>
        <dbReference type="SAM" id="MobiDB-lite"/>
    </source>
</evidence>